<dbReference type="Proteomes" id="UP000050761">
    <property type="component" value="Unassembled WGS sequence"/>
</dbReference>
<reference evidence="1 2" key="1">
    <citation type="submission" date="2018-11" db="EMBL/GenBank/DDBJ databases">
        <authorList>
            <consortium name="Pathogen Informatics"/>
        </authorList>
    </citation>
    <scope>NUCLEOTIDE SEQUENCE [LARGE SCALE GENOMIC DNA]</scope>
</reference>
<organism evidence="2 3">
    <name type="scientific">Heligmosomoides polygyrus</name>
    <name type="common">Parasitic roundworm</name>
    <dbReference type="NCBI Taxonomy" id="6339"/>
    <lineage>
        <taxon>Eukaryota</taxon>
        <taxon>Metazoa</taxon>
        <taxon>Ecdysozoa</taxon>
        <taxon>Nematoda</taxon>
        <taxon>Chromadorea</taxon>
        <taxon>Rhabditida</taxon>
        <taxon>Rhabditina</taxon>
        <taxon>Rhabditomorpha</taxon>
        <taxon>Strongyloidea</taxon>
        <taxon>Heligmosomidae</taxon>
        <taxon>Heligmosomoides</taxon>
    </lineage>
</organism>
<accession>A0A183GP90</accession>
<evidence type="ECO:0000313" key="3">
    <source>
        <dbReference type="WBParaSite" id="HPBE_0002451001-mRNA-1"/>
    </source>
</evidence>
<dbReference type="OrthoDB" id="5868087at2759"/>
<sequence>MEQEEEDSDDDGKALHAALEIIEDFQKGVDVSTLEDRVKALPQSPTIGTIHEALAVIIRNASHSKPTRTPSPTWIGASTPYPLRDSSDCETDQCNGMVKRMLSLSPAMQTGTSDYGRVHDNAQPAVPRLQLELDFSPSSSVNHSPLLTPCREAPNDDNLIAVGAINRFYYVSIYRTTVRISTEQQLLI</sequence>
<dbReference type="AlphaFoldDB" id="A0A183GP90"/>
<evidence type="ECO:0000313" key="1">
    <source>
        <dbReference type="EMBL" id="VDP45509.1"/>
    </source>
</evidence>
<keyword evidence="2" id="KW-1185">Reference proteome</keyword>
<proteinExistence type="predicted"/>
<dbReference type="EMBL" id="UZAH01036447">
    <property type="protein sequence ID" value="VDP45509.1"/>
    <property type="molecule type" value="Genomic_DNA"/>
</dbReference>
<gene>
    <name evidence="1" type="ORF">HPBE_LOCUS24509</name>
</gene>
<protein>
    <submittedName>
        <fullName evidence="1 3">Uncharacterized protein</fullName>
    </submittedName>
</protein>
<dbReference type="WBParaSite" id="HPBE_0002451001-mRNA-1">
    <property type="protein sequence ID" value="HPBE_0002451001-mRNA-1"/>
    <property type="gene ID" value="HPBE_0002451001"/>
</dbReference>
<evidence type="ECO:0000313" key="2">
    <source>
        <dbReference type="Proteomes" id="UP000050761"/>
    </source>
</evidence>
<name>A0A183GP90_HELPZ</name>
<reference evidence="3" key="2">
    <citation type="submission" date="2019-09" db="UniProtKB">
        <authorList>
            <consortium name="WormBaseParasite"/>
        </authorList>
    </citation>
    <scope>IDENTIFICATION</scope>
</reference>
<accession>A0A3P8HGI1</accession>